<feature type="domain" description="ScoMcrA-like DNA sulfur-binding" evidence="2">
    <location>
        <begin position="24"/>
        <end position="155"/>
    </location>
</feature>
<keyword evidence="3" id="KW-0378">Hydrolase</keyword>
<dbReference type="InterPro" id="IPR058813">
    <property type="entry name" value="DNA-SBD_ScoMcrA"/>
</dbReference>
<evidence type="ECO:0000259" key="1">
    <source>
        <dbReference type="Pfam" id="PF13391"/>
    </source>
</evidence>
<dbReference type="AlphaFoldDB" id="A0A6B3L963"/>
<keyword evidence="4" id="KW-1185">Reference proteome</keyword>
<dbReference type="RefSeq" id="WP_164361677.1">
    <property type="nucleotide sequence ID" value="NZ_CP066776.1"/>
</dbReference>
<evidence type="ECO:0000313" key="4">
    <source>
        <dbReference type="Proteomes" id="UP000475117"/>
    </source>
</evidence>
<dbReference type="Pfam" id="PF13391">
    <property type="entry name" value="HNH_2"/>
    <property type="match status" value="1"/>
</dbReference>
<organism evidence="3 4">
    <name type="scientific">Sulfuriroseicoccus oceanibius</name>
    <dbReference type="NCBI Taxonomy" id="2707525"/>
    <lineage>
        <taxon>Bacteria</taxon>
        <taxon>Pseudomonadati</taxon>
        <taxon>Verrucomicrobiota</taxon>
        <taxon>Verrucomicrobiia</taxon>
        <taxon>Verrucomicrobiales</taxon>
        <taxon>Verrucomicrobiaceae</taxon>
        <taxon>Sulfuriroseicoccus</taxon>
    </lineage>
</organism>
<dbReference type="CDD" id="cd00085">
    <property type="entry name" value="HNHc"/>
    <property type="match status" value="1"/>
</dbReference>
<keyword evidence="3" id="KW-0540">Nuclease</keyword>
<dbReference type="InterPro" id="IPR003615">
    <property type="entry name" value="HNH_nuc"/>
</dbReference>
<dbReference type="InterPro" id="IPR011396">
    <property type="entry name" value="PT_DNA_restrict"/>
</dbReference>
<dbReference type="Proteomes" id="UP000475117">
    <property type="component" value="Chromosome"/>
</dbReference>
<dbReference type="Pfam" id="PF26340">
    <property type="entry name" value="DNA-SBD_ScoMcrA"/>
    <property type="match status" value="1"/>
</dbReference>
<proteinExistence type="predicted"/>
<name>A0A6B3L963_9BACT</name>
<protein>
    <submittedName>
        <fullName evidence="3">HNH endonuclease</fullName>
    </submittedName>
</protein>
<dbReference type="PIRSF" id="PIRSF030850">
    <property type="entry name" value="UCP030850"/>
    <property type="match status" value="1"/>
</dbReference>
<dbReference type="EMBL" id="CP066776">
    <property type="protein sequence ID" value="QQL43757.1"/>
    <property type="molecule type" value="Genomic_DNA"/>
</dbReference>
<feature type="domain" description="HNH nuclease" evidence="1">
    <location>
        <begin position="189"/>
        <end position="242"/>
    </location>
</feature>
<evidence type="ECO:0000313" key="3">
    <source>
        <dbReference type="EMBL" id="QQL43757.1"/>
    </source>
</evidence>
<dbReference type="GO" id="GO:0004519">
    <property type="term" value="F:endonuclease activity"/>
    <property type="evidence" value="ECO:0007669"/>
    <property type="project" value="UniProtKB-KW"/>
</dbReference>
<evidence type="ECO:0000259" key="2">
    <source>
        <dbReference type="Pfam" id="PF26340"/>
    </source>
</evidence>
<keyword evidence="3" id="KW-0255">Endonuclease</keyword>
<sequence>MPHDPTSIADTLYNLNVGITGTGSGRHERPHKPLLLLAALEMIDQGRASASQVVWNQELTESFKRFFDVVRAKDDSCTPQLPFYHLKSDKIWVAKDLATGQLLQKAPLQQQRGMVVGEFSDAFQREIDTPEKRDAVRRLLISRYFPQYRQQLLTRYEPPKTNASDRVQESPKRSSAFRDKIAQIYDDRCAACGLRIKLPQHDVRFIDAAHLIPFSQSHNDHPSNGMALCKHHHWAMDQKLISPGPDHKWHVSPLFDSRRSDAEKELLQLNGQIILLPNDEAFFPAEESLAWRLKHLRRS</sequence>
<dbReference type="KEGG" id="soa:G3M56_007540"/>
<gene>
    <name evidence="3" type="ORF">G3M56_007540</name>
</gene>
<dbReference type="Gene3D" id="1.10.30.50">
    <property type="match status" value="1"/>
</dbReference>
<accession>A0A6B3L963</accession>
<reference evidence="3 4" key="1">
    <citation type="submission" date="2020-12" db="EMBL/GenBank/DDBJ databases">
        <title>Sulforoseuscoccus oceanibium gen. nov., sp. nov., a representative of the phylum Verrucomicrobia with special cytoplasmic membrane, and proposal of Sulforoseuscoccusaceae fam. nov.</title>
        <authorList>
            <person name="Xi F."/>
        </authorList>
    </citation>
    <scope>NUCLEOTIDE SEQUENCE [LARGE SCALE GENOMIC DNA]</scope>
    <source>
        <strain evidence="3 4">T37</strain>
    </source>
</reference>